<evidence type="ECO:0000256" key="5">
    <source>
        <dbReference type="ARBA" id="ARBA00023237"/>
    </source>
</evidence>
<reference evidence="9 10" key="1">
    <citation type="submission" date="2016-02" db="EMBL/GenBank/DDBJ databases">
        <authorList>
            <person name="Wen L."/>
            <person name="He K."/>
            <person name="Yang H."/>
        </authorList>
    </citation>
    <scope>NUCLEOTIDE SEQUENCE [LARGE SCALE GENOMIC DNA]</scope>
    <source>
        <strain evidence="9 10">KLE1704</strain>
    </source>
</reference>
<evidence type="ECO:0000256" key="6">
    <source>
        <dbReference type="SAM" id="SignalP"/>
    </source>
</evidence>
<dbReference type="InterPro" id="IPR011990">
    <property type="entry name" value="TPR-like_helical_dom_sf"/>
</dbReference>
<comment type="similarity">
    <text evidence="2">Belongs to the SusD family.</text>
</comment>
<protein>
    <submittedName>
        <fullName evidence="9">SusD family protein</fullName>
    </submittedName>
</protein>
<dbReference type="GO" id="GO:0009279">
    <property type="term" value="C:cell outer membrane"/>
    <property type="evidence" value="ECO:0007669"/>
    <property type="project" value="UniProtKB-SubCell"/>
</dbReference>
<evidence type="ECO:0000256" key="2">
    <source>
        <dbReference type="ARBA" id="ARBA00006275"/>
    </source>
</evidence>
<evidence type="ECO:0000256" key="1">
    <source>
        <dbReference type="ARBA" id="ARBA00004442"/>
    </source>
</evidence>
<feature type="domain" description="SusD-like N-terminal" evidence="8">
    <location>
        <begin position="90"/>
        <end position="227"/>
    </location>
</feature>
<dbReference type="PATRIC" id="fig|329854.7.peg.1035"/>
<dbReference type="Gene3D" id="1.25.40.390">
    <property type="match status" value="1"/>
</dbReference>
<dbReference type="Pfam" id="PF07980">
    <property type="entry name" value="SusD_RagB"/>
    <property type="match status" value="1"/>
</dbReference>
<evidence type="ECO:0000259" key="8">
    <source>
        <dbReference type="Pfam" id="PF14322"/>
    </source>
</evidence>
<gene>
    <name evidence="9" type="ORF">HMPREF2531_01023</name>
</gene>
<comment type="caution">
    <text evidence="9">The sequence shown here is derived from an EMBL/GenBank/DDBJ whole genome shotgun (WGS) entry which is preliminary data.</text>
</comment>
<keyword evidence="5" id="KW-0998">Cell outer membrane</keyword>
<proteinExistence type="inferred from homology"/>
<evidence type="ECO:0000313" key="9">
    <source>
        <dbReference type="EMBL" id="KXT54211.1"/>
    </source>
</evidence>
<dbReference type="AlphaFoldDB" id="A0A139LRW3"/>
<dbReference type="SUPFAM" id="SSF48452">
    <property type="entry name" value="TPR-like"/>
    <property type="match status" value="1"/>
</dbReference>
<evidence type="ECO:0000256" key="4">
    <source>
        <dbReference type="ARBA" id="ARBA00023136"/>
    </source>
</evidence>
<evidence type="ECO:0000313" key="10">
    <source>
        <dbReference type="Proteomes" id="UP000070319"/>
    </source>
</evidence>
<organism evidence="9">
    <name type="scientific">Bacteroides intestinalis</name>
    <dbReference type="NCBI Taxonomy" id="329854"/>
    <lineage>
        <taxon>Bacteria</taxon>
        <taxon>Pseudomonadati</taxon>
        <taxon>Bacteroidota</taxon>
        <taxon>Bacteroidia</taxon>
        <taxon>Bacteroidales</taxon>
        <taxon>Bacteroidaceae</taxon>
        <taxon>Bacteroides</taxon>
    </lineage>
</organism>
<evidence type="ECO:0000259" key="7">
    <source>
        <dbReference type="Pfam" id="PF07980"/>
    </source>
</evidence>
<dbReference type="PROSITE" id="PS51257">
    <property type="entry name" value="PROKAR_LIPOPROTEIN"/>
    <property type="match status" value="1"/>
</dbReference>
<dbReference type="Proteomes" id="UP000070319">
    <property type="component" value="Unassembled WGS sequence"/>
</dbReference>
<dbReference type="InterPro" id="IPR012944">
    <property type="entry name" value="SusD_RagB_dom"/>
</dbReference>
<feature type="chain" id="PRO_5007487206" evidence="6">
    <location>
        <begin position="22"/>
        <end position="647"/>
    </location>
</feature>
<dbReference type="InterPro" id="IPR033985">
    <property type="entry name" value="SusD-like_N"/>
</dbReference>
<keyword evidence="4" id="KW-0472">Membrane</keyword>
<feature type="signal peptide" evidence="6">
    <location>
        <begin position="1"/>
        <end position="21"/>
    </location>
</feature>
<accession>A0A139LRW3</accession>
<feature type="domain" description="RagB/SusD" evidence="7">
    <location>
        <begin position="321"/>
        <end position="647"/>
    </location>
</feature>
<dbReference type="RefSeq" id="WP_082787998.1">
    <property type="nucleotide sequence ID" value="NZ_KQ968679.1"/>
</dbReference>
<name>A0A139LRW3_9BACE</name>
<sequence>MKKRNYIVTLMLVAASFSSCDYLDVVPDNMPTIEYAFRNKVEAEKYLYTCYSYLPNWVNVANNPGLNGGEEVWNCPYVLGNTQYYQMNIGNNISSPNFNYWDGANGGKKLYEALRNCNIFLENIELVKDLDTGQRAQWIAEVKFLKAYYHWFLAQLYGPIPLIKENISIEADEKDMRVYREPFDEVVNYIIQLLDEAKDNLPPKVENNIAEDGRITGAIAYAMKAKILVTAASPLFNGNSDYTNFKDSRGIQLISSEYDHQKWERARQACKEAIEFCDAELGGPGERALYTVNDYIAPSKMTAETRLLNALNKVMTEKWNKELIWGDSRNDIQGFERNKLITINQTTFRTAGANSQHGPTLRTVENYYTKNGLPIDEDATWDYNNRYKLTTIPEDHKSYAVVGEQTAYLHLNREPRFYANVGFDRGLLYLKGVDGLENDETKQHKIFSRNMEAAGKNGIMNYSGTGYFDKKTVSSECSVNNSGAWAGYRYPFPIMRLGDLYLLYAEAVNECLPNDNSLSDEISIEYVDKIRMRAGLKGIKETWDTYAMSQFKSKYETKAGMRDIIRRERLIELAFEGQTYYDKRRWKLMTTYMNEPVQGWYVEGIEAEEYYTVTTLFKPQFGAKDYLYPIRESDILGNPNLIQNPGW</sequence>
<dbReference type="EMBL" id="LTDF01000046">
    <property type="protein sequence ID" value="KXT54211.1"/>
    <property type="molecule type" value="Genomic_DNA"/>
</dbReference>
<keyword evidence="3 6" id="KW-0732">Signal</keyword>
<dbReference type="Pfam" id="PF14322">
    <property type="entry name" value="SusD-like_3"/>
    <property type="match status" value="1"/>
</dbReference>
<evidence type="ECO:0000256" key="3">
    <source>
        <dbReference type="ARBA" id="ARBA00022729"/>
    </source>
</evidence>
<comment type="subcellular location">
    <subcellularLocation>
        <location evidence="1">Cell outer membrane</location>
    </subcellularLocation>
</comment>